<evidence type="ECO:0000256" key="2">
    <source>
        <dbReference type="ARBA" id="ARBA00023002"/>
    </source>
</evidence>
<dbReference type="RefSeq" id="WP_313832469.1">
    <property type="nucleotide sequence ID" value="NZ_JAQOUE010000001.1"/>
</dbReference>
<dbReference type="PRINTS" id="PR00081">
    <property type="entry name" value="GDHRDH"/>
</dbReference>
<gene>
    <name evidence="4" type="ORF">PPG34_07065</name>
</gene>
<dbReference type="Proteomes" id="UP001250932">
    <property type="component" value="Unassembled WGS sequence"/>
</dbReference>
<name>A0ABU3K6U1_9BACT</name>
<dbReference type="PANTHER" id="PTHR44196">
    <property type="entry name" value="DEHYDROGENASE/REDUCTASE SDR FAMILY MEMBER 7B"/>
    <property type="match status" value="1"/>
</dbReference>
<keyword evidence="2" id="KW-0560">Oxidoreductase</keyword>
<dbReference type="InterPro" id="IPR036291">
    <property type="entry name" value="NAD(P)-bd_dom_sf"/>
</dbReference>
<evidence type="ECO:0000256" key="3">
    <source>
        <dbReference type="RuleBase" id="RU000363"/>
    </source>
</evidence>
<evidence type="ECO:0000313" key="4">
    <source>
        <dbReference type="EMBL" id="MDT7042108.1"/>
    </source>
</evidence>
<comment type="caution">
    <text evidence="4">The sequence shown here is derived from an EMBL/GenBank/DDBJ whole genome shotgun (WGS) entry which is preliminary data.</text>
</comment>
<dbReference type="PROSITE" id="PS00061">
    <property type="entry name" value="ADH_SHORT"/>
    <property type="match status" value="1"/>
</dbReference>
<dbReference type="Gene3D" id="3.40.50.720">
    <property type="entry name" value="NAD(P)-binding Rossmann-like Domain"/>
    <property type="match status" value="1"/>
</dbReference>
<dbReference type="PIRSF" id="PIRSF000126">
    <property type="entry name" value="11-beta-HSD1"/>
    <property type="match status" value="1"/>
</dbReference>
<protein>
    <submittedName>
        <fullName evidence="4">SDR family oxidoreductase</fullName>
    </submittedName>
</protein>
<evidence type="ECO:0000256" key="1">
    <source>
        <dbReference type="ARBA" id="ARBA00006484"/>
    </source>
</evidence>
<dbReference type="PANTHER" id="PTHR44196:SF2">
    <property type="entry name" value="SHORT-CHAIN DEHYDROGENASE-RELATED"/>
    <property type="match status" value="1"/>
</dbReference>
<dbReference type="PRINTS" id="PR00080">
    <property type="entry name" value="SDRFAMILY"/>
</dbReference>
<dbReference type="EMBL" id="JAQOUE010000001">
    <property type="protein sequence ID" value="MDT7042108.1"/>
    <property type="molecule type" value="Genomic_DNA"/>
</dbReference>
<dbReference type="SUPFAM" id="SSF51735">
    <property type="entry name" value="NAD(P)-binding Rossmann-fold domains"/>
    <property type="match status" value="1"/>
</dbReference>
<organism evidence="4 5">
    <name type="scientific">Candidatus Nitronereus thalassa</name>
    <dbReference type="NCBI Taxonomy" id="3020898"/>
    <lineage>
        <taxon>Bacteria</taxon>
        <taxon>Pseudomonadati</taxon>
        <taxon>Nitrospirota</taxon>
        <taxon>Nitrospiria</taxon>
        <taxon>Nitrospirales</taxon>
        <taxon>Nitrospiraceae</taxon>
        <taxon>Candidatus Nitronereus</taxon>
    </lineage>
</organism>
<comment type="similarity">
    <text evidence="1 3">Belongs to the short-chain dehydrogenases/reductases (SDR) family.</text>
</comment>
<dbReference type="InterPro" id="IPR002347">
    <property type="entry name" value="SDR_fam"/>
</dbReference>
<accession>A0ABU3K6U1</accession>
<evidence type="ECO:0000313" key="5">
    <source>
        <dbReference type="Proteomes" id="UP001250932"/>
    </source>
</evidence>
<dbReference type="Pfam" id="PF00106">
    <property type="entry name" value="adh_short"/>
    <property type="match status" value="1"/>
</dbReference>
<dbReference type="InterPro" id="IPR020904">
    <property type="entry name" value="Sc_DH/Rdtase_CS"/>
</dbReference>
<dbReference type="CDD" id="cd05233">
    <property type="entry name" value="SDR_c"/>
    <property type="match status" value="1"/>
</dbReference>
<keyword evidence="5" id="KW-1185">Reference proteome</keyword>
<reference evidence="4 5" key="1">
    <citation type="journal article" date="2023" name="ISME J.">
        <title>Cultivation and genomic characterization of novel and ubiquitous marine nitrite-oxidizing bacteria from the Nitrospirales.</title>
        <authorList>
            <person name="Mueller A.J."/>
            <person name="Daebeler A."/>
            <person name="Herbold C.W."/>
            <person name="Kirkegaard R.H."/>
            <person name="Daims H."/>
        </authorList>
    </citation>
    <scope>NUCLEOTIDE SEQUENCE [LARGE SCALE GENOMIC DNA]</scope>
    <source>
        <strain evidence="4 5">EB</strain>
    </source>
</reference>
<proteinExistence type="inferred from homology"/>
<sequence length="263" mass="28759">MTNSKRPFAIITGASRGIGAEYARGLARQNHDLLIVARDKARLRELSQELETAHTIHAHMCVLDLAQPNSAHQLFVRAREYRQTPDLLINNAGFGLYGEFVSHPLPKIQQMLHLHIQSVVESIRLFLPGMMEQASGTIINVASIAGMLPIPYFAEYAATKAFLISFSEALAEEVKSSGVTIQACCPGQTETDFHASAGFRPSSPIPIQTASQVVQASLAAIDKKQTVVTVGWPGKLSSFLATWVPRTILTKQTARRTRPPSMT</sequence>